<proteinExistence type="predicted"/>
<evidence type="ECO:0000313" key="2">
    <source>
        <dbReference type="Proteomes" id="UP000054721"/>
    </source>
</evidence>
<protein>
    <submittedName>
        <fullName evidence="1">Uncharacterized protein</fullName>
    </submittedName>
</protein>
<evidence type="ECO:0000313" key="1">
    <source>
        <dbReference type="EMBL" id="KRZ46526.1"/>
    </source>
</evidence>
<comment type="caution">
    <text evidence="1">The sequence shown here is derived from an EMBL/GenBank/DDBJ whole genome shotgun (WGS) entry which is preliminary data.</text>
</comment>
<gene>
    <name evidence="1" type="ORF">T02_16502</name>
</gene>
<accession>A0A0V1KHL4</accession>
<keyword evidence="2" id="KW-1185">Reference proteome</keyword>
<dbReference type="EMBL" id="JYDW01003015">
    <property type="protein sequence ID" value="KRZ46526.1"/>
    <property type="molecule type" value="Genomic_DNA"/>
</dbReference>
<dbReference type="AlphaFoldDB" id="A0A0V1KHL4"/>
<dbReference type="Proteomes" id="UP000054721">
    <property type="component" value="Unassembled WGS sequence"/>
</dbReference>
<name>A0A0V1KHL4_9BILA</name>
<organism evidence="1 2">
    <name type="scientific">Trichinella nativa</name>
    <dbReference type="NCBI Taxonomy" id="6335"/>
    <lineage>
        <taxon>Eukaryota</taxon>
        <taxon>Metazoa</taxon>
        <taxon>Ecdysozoa</taxon>
        <taxon>Nematoda</taxon>
        <taxon>Enoplea</taxon>
        <taxon>Dorylaimia</taxon>
        <taxon>Trichinellida</taxon>
        <taxon>Trichinellidae</taxon>
        <taxon>Trichinella</taxon>
    </lineage>
</organism>
<reference evidence="1 2" key="1">
    <citation type="submission" date="2015-05" db="EMBL/GenBank/DDBJ databases">
        <title>Evolution of Trichinella species and genotypes.</title>
        <authorList>
            <person name="Korhonen P.K."/>
            <person name="Edoardo P."/>
            <person name="Giuseppe L.R."/>
            <person name="Gasser R.B."/>
        </authorList>
    </citation>
    <scope>NUCLEOTIDE SEQUENCE [LARGE SCALE GENOMIC DNA]</scope>
    <source>
        <strain evidence="1">ISS10</strain>
    </source>
</reference>
<sequence length="39" mass="4933">MARNTEKHDLEYVENKIQQWMKWIMARKLINVEKEKLTW</sequence>